<feature type="transmembrane region" description="Helical" evidence="7">
    <location>
        <begin position="286"/>
        <end position="307"/>
    </location>
</feature>
<accession>A0AAV2QK05</accession>
<dbReference type="GO" id="GO:0016020">
    <property type="term" value="C:membrane"/>
    <property type="evidence" value="ECO:0007669"/>
    <property type="project" value="UniProtKB-SubCell"/>
</dbReference>
<organism evidence="8 9">
    <name type="scientific">Meganyctiphanes norvegica</name>
    <name type="common">Northern krill</name>
    <name type="synonym">Thysanopoda norvegica</name>
    <dbReference type="NCBI Taxonomy" id="48144"/>
    <lineage>
        <taxon>Eukaryota</taxon>
        <taxon>Metazoa</taxon>
        <taxon>Ecdysozoa</taxon>
        <taxon>Arthropoda</taxon>
        <taxon>Crustacea</taxon>
        <taxon>Multicrustacea</taxon>
        <taxon>Malacostraca</taxon>
        <taxon>Eumalacostraca</taxon>
        <taxon>Eucarida</taxon>
        <taxon>Euphausiacea</taxon>
        <taxon>Euphausiidae</taxon>
        <taxon>Meganyctiphanes</taxon>
    </lineage>
</organism>
<keyword evidence="6" id="KW-0862">Zinc</keyword>
<keyword evidence="5 7" id="KW-0472">Membrane</keyword>
<comment type="caution">
    <text evidence="8">The sequence shown here is derived from an EMBL/GenBank/DDBJ whole genome shotgun (WGS) entry which is preliminary data.</text>
</comment>
<evidence type="ECO:0000256" key="2">
    <source>
        <dbReference type="ARBA" id="ARBA00007018"/>
    </source>
</evidence>
<dbReference type="Proteomes" id="UP001497623">
    <property type="component" value="Unassembled WGS sequence"/>
</dbReference>
<dbReference type="GO" id="GO:0046872">
    <property type="term" value="F:metal ion binding"/>
    <property type="evidence" value="ECO:0007669"/>
    <property type="project" value="UniProtKB-KW"/>
</dbReference>
<evidence type="ECO:0000256" key="4">
    <source>
        <dbReference type="ARBA" id="ARBA00022989"/>
    </source>
</evidence>
<keyword evidence="3 7" id="KW-0812">Transmembrane</keyword>
<evidence type="ECO:0000313" key="8">
    <source>
        <dbReference type="EMBL" id="CAL4088687.1"/>
    </source>
</evidence>
<feature type="non-terminal residue" evidence="8">
    <location>
        <position position="326"/>
    </location>
</feature>
<reference evidence="8 9" key="1">
    <citation type="submission" date="2024-05" db="EMBL/GenBank/DDBJ databases">
        <authorList>
            <person name="Wallberg A."/>
        </authorList>
    </citation>
    <scope>NUCLEOTIDE SEQUENCE [LARGE SCALE GENOMIC DNA]</scope>
</reference>
<feature type="transmembrane region" description="Helical" evidence="7">
    <location>
        <begin position="158"/>
        <end position="179"/>
    </location>
</feature>
<feature type="binding site" evidence="6">
    <location>
        <position position="144"/>
    </location>
    <ligand>
        <name>Zn(2+)</name>
        <dbReference type="ChEBI" id="CHEBI:29105"/>
    </ligand>
</feature>
<feature type="transmembrane region" description="Helical" evidence="7">
    <location>
        <begin position="223"/>
        <end position="243"/>
    </location>
</feature>
<evidence type="ECO:0000313" key="9">
    <source>
        <dbReference type="Proteomes" id="UP001497623"/>
    </source>
</evidence>
<dbReference type="EMBL" id="CAXKWB010007855">
    <property type="protein sequence ID" value="CAL4088687.1"/>
    <property type="molecule type" value="Genomic_DNA"/>
</dbReference>
<sequence>MTVLLSTIIFPRSFVVKSCLRVSPIEALRSPISCSKKAKGYNSKIIFIAHMNTKLYTLYFNKRPYDNFAIMTILVNILDTDELTSVPKSHPYKIMLSFSLTKSYVNEILLVYTNMNILFNKPIPKKYTLLYFGKLCMLLSSLYHTFNCLSEDVSCKWLSWDLFGIATSFSAIFLSGIYYGFWCNQFLHLRYIYSGLVCGLFVAAMIFLLVPRLMTREWDFARMWIFICWSASGLLPTIHWTILHWGSSKAIVKVFLPRIFAMYGISGVALLVYIYKIPERFRPGRFDFIGASHQLWHIIMVVALVYWHQTGLEYAKYRSYFTCESL</sequence>
<feature type="transmembrane region" description="Helical" evidence="7">
    <location>
        <begin position="255"/>
        <end position="274"/>
    </location>
</feature>
<evidence type="ECO:0000256" key="1">
    <source>
        <dbReference type="ARBA" id="ARBA00004141"/>
    </source>
</evidence>
<dbReference type="InterPro" id="IPR004254">
    <property type="entry name" value="AdipoR/HlyIII-related"/>
</dbReference>
<feature type="binding site" evidence="6">
    <location>
        <position position="293"/>
    </location>
    <ligand>
        <name>Zn(2+)</name>
        <dbReference type="ChEBI" id="CHEBI:29105"/>
    </ligand>
</feature>
<dbReference type="PANTHER" id="PTHR20855:SF15">
    <property type="entry name" value="PROGESTIN AND ADIPOQ RECEPTOR FAMILY MEMBER 3"/>
    <property type="match status" value="1"/>
</dbReference>
<dbReference type="Pfam" id="PF03006">
    <property type="entry name" value="HlyIII"/>
    <property type="match status" value="1"/>
</dbReference>
<keyword evidence="6" id="KW-0479">Metal-binding</keyword>
<name>A0AAV2QK05_MEGNR</name>
<gene>
    <name evidence="8" type="ORF">MNOR_LOCUS13612</name>
</gene>
<proteinExistence type="inferred from homology"/>
<keyword evidence="4 7" id="KW-1133">Transmembrane helix</keyword>
<comment type="subcellular location">
    <subcellularLocation>
        <location evidence="1">Membrane</location>
        <topology evidence="1">Multi-pass membrane protein</topology>
    </subcellularLocation>
</comment>
<comment type="similarity">
    <text evidence="2">Belongs to the ADIPOR family.</text>
</comment>
<evidence type="ECO:0000256" key="6">
    <source>
        <dbReference type="PIRSR" id="PIRSR604254-1"/>
    </source>
</evidence>
<evidence type="ECO:0008006" key="10">
    <source>
        <dbReference type="Google" id="ProtNLM"/>
    </source>
</evidence>
<feature type="transmembrane region" description="Helical" evidence="7">
    <location>
        <begin position="129"/>
        <end position="146"/>
    </location>
</feature>
<feature type="binding site" evidence="6">
    <location>
        <position position="297"/>
    </location>
    <ligand>
        <name>Zn(2+)</name>
        <dbReference type="ChEBI" id="CHEBI:29105"/>
    </ligand>
</feature>
<feature type="transmembrane region" description="Helical" evidence="7">
    <location>
        <begin position="191"/>
        <end position="211"/>
    </location>
</feature>
<evidence type="ECO:0000256" key="7">
    <source>
        <dbReference type="SAM" id="Phobius"/>
    </source>
</evidence>
<protein>
    <recommendedName>
        <fullName evidence="10">Progestin and adipoQ receptor family member 3</fullName>
    </recommendedName>
</protein>
<evidence type="ECO:0000256" key="3">
    <source>
        <dbReference type="ARBA" id="ARBA00022692"/>
    </source>
</evidence>
<keyword evidence="9" id="KW-1185">Reference proteome</keyword>
<evidence type="ECO:0000256" key="5">
    <source>
        <dbReference type="ARBA" id="ARBA00023136"/>
    </source>
</evidence>
<dbReference type="PANTHER" id="PTHR20855">
    <property type="entry name" value="ADIPOR/PROGESTIN RECEPTOR-RELATED"/>
    <property type="match status" value="1"/>
</dbReference>
<dbReference type="AlphaFoldDB" id="A0AAV2QK05"/>
<dbReference type="GO" id="GO:0038023">
    <property type="term" value="F:signaling receptor activity"/>
    <property type="evidence" value="ECO:0007669"/>
    <property type="project" value="TreeGrafter"/>
</dbReference>